<dbReference type="Gene3D" id="3.30.420.10">
    <property type="entry name" value="Ribonuclease H-like superfamily/Ribonuclease H"/>
    <property type="match status" value="1"/>
</dbReference>
<feature type="domain" description="GAT" evidence="9">
    <location>
        <begin position="217"/>
        <end position="305"/>
    </location>
</feature>
<dbReference type="SUPFAM" id="SSF54495">
    <property type="entry name" value="UBC-like"/>
    <property type="match status" value="1"/>
</dbReference>
<dbReference type="CDD" id="cd06222">
    <property type="entry name" value="RNase_H_like"/>
    <property type="match status" value="1"/>
</dbReference>
<evidence type="ECO:0000313" key="10">
    <source>
        <dbReference type="EMBL" id="SPD31405.1"/>
    </source>
</evidence>
<dbReference type="Gene3D" id="1.20.58.160">
    <property type="match status" value="1"/>
</dbReference>
<dbReference type="CDD" id="cd14231">
    <property type="entry name" value="GAT_GGA-like_plant"/>
    <property type="match status" value="1"/>
</dbReference>
<evidence type="ECO:0000256" key="2">
    <source>
        <dbReference type="ARBA" id="ARBA00007708"/>
    </source>
</evidence>
<evidence type="ECO:0000256" key="3">
    <source>
        <dbReference type="ARBA" id="ARBA00022448"/>
    </source>
</evidence>
<evidence type="ECO:0000259" key="9">
    <source>
        <dbReference type="PROSITE" id="PS50909"/>
    </source>
</evidence>
<gene>
    <name evidence="10" type="ORF">FSB_LOCUS59287</name>
</gene>
<dbReference type="PROSITE" id="PS50179">
    <property type="entry name" value="VHS"/>
    <property type="match status" value="1"/>
</dbReference>
<proteinExistence type="inferred from homology"/>
<dbReference type="InterPro" id="IPR044836">
    <property type="entry name" value="TOL_plant"/>
</dbReference>
<dbReference type="SUPFAM" id="SSF89009">
    <property type="entry name" value="GAT-like domain"/>
    <property type="match status" value="1"/>
</dbReference>
<dbReference type="SMART" id="SM00288">
    <property type="entry name" value="VHS"/>
    <property type="match status" value="1"/>
</dbReference>
<dbReference type="GO" id="GO:0016020">
    <property type="term" value="C:membrane"/>
    <property type="evidence" value="ECO:0007669"/>
    <property type="project" value="UniProtKB-SubCell"/>
</dbReference>
<feature type="compositionally biased region" description="Polar residues" evidence="6">
    <location>
        <begin position="191"/>
        <end position="219"/>
    </location>
</feature>
<dbReference type="Pfam" id="PF03127">
    <property type="entry name" value="GAT"/>
    <property type="match status" value="1"/>
</dbReference>
<comment type="similarity">
    <text evidence="2">Belongs to the TOM1 family.</text>
</comment>
<evidence type="ECO:0000256" key="1">
    <source>
        <dbReference type="ARBA" id="ARBA00004170"/>
    </source>
</evidence>
<dbReference type="InterPro" id="IPR044730">
    <property type="entry name" value="RNase_H-like_dom_plant"/>
</dbReference>
<dbReference type="GO" id="GO:0043328">
    <property type="term" value="P:protein transport to vacuole involved in ubiquitin-dependent protein catabolic process via the multivesicular body sorting pathway"/>
    <property type="evidence" value="ECO:0007669"/>
    <property type="project" value="InterPro"/>
</dbReference>
<dbReference type="CDD" id="cd03561">
    <property type="entry name" value="VHS"/>
    <property type="match status" value="1"/>
</dbReference>
<name>A0A2N9J455_FAGSY</name>
<dbReference type="GO" id="GO:0043130">
    <property type="term" value="F:ubiquitin binding"/>
    <property type="evidence" value="ECO:0007669"/>
    <property type="project" value="InterPro"/>
</dbReference>
<dbReference type="PROSITE" id="PS50127">
    <property type="entry name" value="UBC_2"/>
    <property type="match status" value="1"/>
</dbReference>
<evidence type="ECO:0000259" key="7">
    <source>
        <dbReference type="PROSITE" id="PS50127"/>
    </source>
</evidence>
<dbReference type="InterPro" id="IPR008942">
    <property type="entry name" value="ENTH_VHS"/>
</dbReference>
<comment type="subcellular location">
    <subcellularLocation>
        <location evidence="1">Membrane</location>
        <topology evidence="1">Peripheral membrane protein</topology>
    </subcellularLocation>
</comment>
<dbReference type="GO" id="GO:0003676">
    <property type="term" value="F:nucleic acid binding"/>
    <property type="evidence" value="ECO:0007669"/>
    <property type="project" value="InterPro"/>
</dbReference>
<dbReference type="SUPFAM" id="SSF53098">
    <property type="entry name" value="Ribonuclease H-like"/>
    <property type="match status" value="1"/>
</dbReference>
<dbReference type="Pfam" id="PF13456">
    <property type="entry name" value="RVT_3"/>
    <property type="match status" value="1"/>
</dbReference>
<dbReference type="SUPFAM" id="SSF48464">
    <property type="entry name" value="ENTH/VHS domain"/>
    <property type="match status" value="1"/>
</dbReference>
<feature type="domain" description="VHS" evidence="8">
    <location>
        <begin position="9"/>
        <end position="175"/>
    </location>
</feature>
<dbReference type="PROSITE" id="PS50909">
    <property type="entry name" value="GAT"/>
    <property type="match status" value="1"/>
</dbReference>
<dbReference type="Gene3D" id="3.10.110.10">
    <property type="entry name" value="Ubiquitin Conjugating Enzyme"/>
    <property type="match status" value="1"/>
</dbReference>
<dbReference type="InterPro" id="IPR002156">
    <property type="entry name" value="RNaseH_domain"/>
</dbReference>
<dbReference type="InterPro" id="IPR016135">
    <property type="entry name" value="UBQ-conjugating_enzyme/RWD"/>
</dbReference>
<dbReference type="PANTHER" id="PTHR45898">
    <property type="entry name" value="TOM1-LIKE PROTEIN"/>
    <property type="match status" value="1"/>
</dbReference>
<keyword evidence="5" id="KW-0472">Membrane</keyword>
<feature type="domain" description="UBC core" evidence="7">
    <location>
        <begin position="1289"/>
        <end position="1393"/>
    </location>
</feature>
<feature type="region of interest" description="Disordered" evidence="6">
    <location>
        <begin position="181"/>
        <end position="219"/>
    </location>
</feature>
<evidence type="ECO:0008006" key="11">
    <source>
        <dbReference type="Google" id="ProtNLM"/>
    </source>
</evidence>
<dbReference type="InterPro" id="IPR002014">
    <property type="entry name" value="VHS_dom"/>
</dbReference>
<dbReference type="InterPro" id="IPR012337">
    <property type="entry name" value="RNaseH-like_sf"/>
</dbReference>
<dbReference type="InterPro" id="IPR004152">
    <property type="entry name" value="GAT_dom"/>
</dbReference>
<dbReference type="GO" id="GO:0005737">
    <property type="term" value="C:cytoplasm"/>
    <property type="evidence" value="ECO:0007669"/>
    <property type="project" value="UniProtKB-ARBA"/>
</dbReference>
<organism evidence="10">
    <name type="scientific">Fagus sylvatica</name>
    <name type="common">Beechnut</name>
    <dbReference type="NCBI Taxonomy" id="28930"/>
    <lineage>
        <taxon>Eukaryota</taxon>
        <taxon>Viridiplantae</taxon>
        <taxon>Streptophyta</taxon>
        <taxon>Embryophyta</taxon>
        <taxon>Tracheophyta</taxon>
        <taxon>Spermatophyta</taxon>
        <taxon>Magnoliopsida</taxon>
        <taxon>eudicotyledons</taxon>
        <taxon>Gunneridae</taxon>
        <taxon>Pentapetalae</taxon>
        <taxon>rosids</taxon>
        <taxon>fabids</taxon>
        <taxon>Fagales</taxon>
        <taxon>Fagaceae</taxon>
        <taxon>Fagus</taxon>
    </lineage>
</organism>
<dbReference type="Pfam" id="PF00790">
    <property type="entry name" value="VHS"/>
    <property type="match status" value="2"/>
</dbReference>
<dbReference type="InterPro" id="IPR038425">
    <property type="entry name" value="GAT_sf"/>
</dbReference>
<dbReference type="Gene3D" id="1.25.40.90">
    <property type="match status" value="1"/>
</dbReference>
<dbReference type="EMBL" id="OIVN01006359">
    <property type="protein sequence ID" value="SPD31405.1"/>
    <property type="molecule type" value="Genomic_DNA"/>
</dbReference>
<dbReference type="SMART" id="SM00212">
    <property type="entry name" value="UBCc"/>
    <property type="match status" value="1"/>
</dbReference>
<evidence type="ECO:0000256" key="5">
    <source>
        <dbReference type="ARBA" id="ARBA00023136"/>
    </source>
</evidence>
<dbReference type="GO" id="GO:0035091">
    <property type="term" value="F:phosphatidylinositol binding"/>
    <property type="evidence" value="ECO:0007669"/>
    <property type="project" value="InterPro"/>
</dbReference>
<dbReference type="PANTHER" id="PTHR45898:SF4">
    <property type="entry name" value="TARGET OF MYB PROTEIN 1"/>
    <property type="match status" value="1"/>
</dbReference>
<dbReference type="InterPro" id="IPR036397">
    <property type="entry name" value="RNaseH_sf"/>
</dbReference>
<evidence type="ECO:0000259" key="8">
    <source>
        <dbReference type="PROSITE" id="PS50179"/>
    </source>
</evidence>
<reference evidence="10" key="1">
    <citation type="submission" date="2018-02" db="EMBL/GenBank/DDBJ databases">
        <authorList>
            <person name="Cohen D.B."/>
            <person name="Kent A.D."/>
        </authorList>
    </citation>
    <scope>NUCLEOTIDE SEQUENCE</scope>
</reference>
<sequence length="1393" mass="153869">MVNSMVDRATSDMLIGPDWAMNIEICDMLNHDPGQAKDVVKGIKKRLGSRNPKVQLLALTFAWGVVQHGHGNAKISVALLSSWQGNYGKLNGGEIWKLLETVIKNCGDIVHMHVAEKDVLHEMVKIVKKKPDFHVKEKILILIDTWQEAFGGPRARYPQYYAAYQDLLRVGAVFPQKSERAAPVFTPPQTQPLTSYPQNLRNPDNQQETAETSAESEFPTLSLTEIQNARGIMDVLAEMLNAIEPSNKEGLRQDVIVDLVEQCRTYKQRVVHLVNSTSDESLLCQGLALNDDLQRMLAKHEAIASGTSVQSEKPKPEPVGALVDVGGPLVVTGDSSKQPDGRSTSSANAGAQPLNQLLLPAPPVTNAATPSARVDPKMDLLSGDDYSSPKAETSLALVPVGVQQPNSPVSQQTALVLFDMFSDSNNTQNSVNTQSANLAGQSNLLAPQIQQQQNIQSHQGGFYSNGSAPNGGSPQYVQSMYMQGAGSAWNGQIAQQQQPPSPVYGALLTYTCGQSSGSFPPPPWEAQTVDNGSPAVAAQYPQPGQVNQMVVAHAQSGAHPLGPQPMGNDQVVGMHVQPITNNHLSAINSQVGQRQQLGLHSQPIQGGPYMGMPSQPMQAAQMASMYPQQMYGNQYAGYGYGQQGMQYGQQQGMQYGQQQGMQYVDQRMYGLSVSDYNGLRNAYQVSTSSYVSPNKPSKPEDKLFGDLVDMAKVKPKPTPGRAGKCDISIREWIPSSVPVHWREHVSSYSSFQCTGALEHLAWLIHSEVEVGNWTGIRCSLNGPTFTHIFFADDLVLFPKATKKNCTTINRVLGKFCEMSGQNIIFNKSKLILSKHMTTSRSTLLENDLGMNLSKHFGKYLGAPILNDGRDKKEFDFLLEKIQLRLAGWKIKTLSLVGRLALIQSVTTAIPTHIMQCALLPTKISQVRSSTVWKSLMGARDICQLGKGWVVRNGNNIDFWHDNWTGLGPLRPLLMGPLHSLTVSLKFKDLRDPNGQWNFDKLSFTLPPSFEEIIKGIPIPFPSSQDDLPIWRFSSNGLFILHLSISAPQESTLHILRDCPVIRPIWLDCGPNVKPSFFTDNNPYVWLKEFALSDLPTSFHPLIFWKDAFPIVAWTIWKARNKTAMEDVPFDPIHTLINAKTIVIDLFFSLPRKDPHLKLHSKSISWIPPPPGFSKLNTDGSSCNNPGLASAGGLLRDSNDNWISGYYIKIGFTTSLAAELRGLRDGLYLAIRFNINKIVIDVDAPAVCFEDAKLHHVLREANQCADLLVKAGFDSALPFVLFTTPPSFVASRARLFKEYKEVQREKTADPDIQLVCDDSNIFKWTALIKGPSETPYEGGVFQLAFAVPEQYPLQPPQVRFLTKIFHPNVHFKVPSHCKHNDDHWEAKGYKGDTV</sequence>
<dbReference type="InterPro" id="IPR000608">
    <property type="entry name" value="UBC"/>
</dbReference>
<keyword evidence="4" id="KW-0653">Protein transport</keyword>
<accession>A0A2N9J455</accession>
<keyword evidence="3" id="KW-0813">Transport</keyword>
<protein>
    <recommendedName>
        <fullName evidence="11">UBC core domain-containing protein</fullName>
    </recommendedName>
</protein>
<evidence type="ECO:0000256" key="6">
    <source>
        <dbReference type="SAM" id="MobiDB-lite"/>
    </source>
</evidence>
<dbReference type="GO" id="GO:0004523">
    <property type="term" value="F:RNA-DNA hybrid ribonuclease activity"/>
    <property type="evidence" value="ECO:0007669"/>
    <property type="project" value="InterPro"/>
</dbReference>
<dbReference type="Pfam" id="PF00179">
    <property type="entry name" value="UQ_con"/>
    <property type="match status" value="1"/>
</dbReference>
<evidence type="ECO:0000256" key="4">
    <source>
        <dbReference type="ARBA" id="ARBA00022927"/>
    </source>
</evidence>